<dbReference type="VEuPathDB" id="AmoebaDB:NF0079120"/>
<keyword evidence="1" id="KW-0472">Membrane</keyword>
<dbReference type="RefSeq" id="XP_044561854.1">
    <property type="nucleotide sequence ID" value="XM_044707137.1"/>
</dbReference>
<evidence type="ECO:0000313" key="4">
    <source>
        <dbReference type="Proteomes" id="UP000444721"/>
    </source>
</evidence>
<evidence type="ECO:0000256" key="2">
    <source>
        <dbReference type="SAM" id="SignalP"/>
    </source>
</evidence>
<gene>
    <name evidence="3" type="ORF">FDP41_003794</name>
</gene>
<dbReference type="GeneID" id="68111012"/>
<keyword evidence="1" id="KW-1133">Transmembrane helix</keyword>
<evidence type="ECO:0000256" key="1">
    <source>
        <dbReference type="SAM" id="Phobius"/>
    </source>
</evidence>
<dbReference type="EMBL" id="VFQX01000035">
    <property type="protein sequence ID" value="KAF0977141.1"/>
    <property type="molecule type" value="Genomic_DNA"/>
</dbReference>
<evidence type="ECO:0000313" key="3">
    <source>
        <dbReference type="EMBL" id="KAF0977141.1"/>
    </source>
</evidence>
<comment type="caution">
    <text evidence="3">The sequence shown here is derived from an EMBL/GenBank/DDBJ whole genome shotgun (WGS) entry which is preliminary data.</text>
</comment>
<feature type="signal peptide" evidence="2">
    <location>
        <begin position="1"/>
        <end position="15"/>
    </location>
</feature>
<protein>
    <recommendedName>
        <fullName evidence="5">SUEL-type lectin domain-containing protein</fullName>
    </recommendedName>
</protein>
<feature type="transmembrane region" description="Helical" evidence="1">
    <location>
        <begin position="167"/>
        <end position="190"/>
    </location>
</feature>
<dbReference type="AlphaFoldDB" id="A0A6A5BS56"/>
<reference evidence="3 4" key="1">
    <citation type="journal article" date="2019" name="Sci. Rep.">
        <title>Nanopore sequencing improves the draft genome of the human pathogenic amoeba Naegleria fowleri.</title>
        <authorList>
            <person name="Liechti N."/>
            <person name="Schurch N."/>
            <person name="Bruggmann R."/>
            <person name="Wittwer M."/>
        </authorList>
    </citation>
    <scope>NUCLEOTIDE SEQUENCE [LARGE SCALE GENOMIC DNA]</scope>
    <source>
        <strain evidence="3 4">ATCC 30894</strain>
    </source>
</reference>
<keyword evidence="4" id="KW-1185">Reference proteome</keyword>
<keyword evidence="2" id="KW-0732">Signal</keyword>
<proteinExistence type="predicted"/>
<keyword evidence="1" id="KW-0812">Transmembrane</keyword>
<sequence length="194" mass="21578">MVLLLSCITSSLVHAKYELTEFFKGLFPVVEHSLNNDCETKLNFFSSTKQSCIYFIPHSPKAGEYMELQHPDRKCEVTPLSVTLYALDTCIPSDHGSSFMIKGCTSRVTYSDRNCQNEVRTASLTLMDCFNGNSVRCNHTVPVCSTFPIRFSSGNSLHISSGCATEFMLRNSIGIVVTMTVVLLIVANFYSSKI</sequence>
<feature type="chain" id="PRO_5025688324" description="SUEL-type lectin domain-containing protein" evidence="2">
    <location>
        <begin position="16"/>
        <end position="194"/>
    </location>
</feature>
<dbReference type="VEuPathDB" id="AmoebaDB:NfTy_064360"/>
<dbReference type="Proteomes" id="UP000444721">
    <property type="component" value="Unassembled WGS sequence"/>
</dbReference>
<dbReference type="VEuPathDB" id="AmoebaDB:FDP41_003794"/>
<evidence type="ECO:0008006" key="5">
    <source>
        <dbReference type="Google" id="ProtNLM"/>
    </source>
</evidence>
<name>A0A6A5BS56_NAEFO</name>
<organism evidence="3 4">
    <name type="scientific">Naegleria fowleri</name>
    <name type="common">Brain eating amoeba</name>
    <dbReference type="NCBI Taxonomy" id="5763"/>
    <lineage>
        <taxon>Eukaryota</taxon>
        <taxon>Discoba</taxon>
        <taxon>Heterolobosea</taxon>
        <taxon>Tetramitia</taxon>
        <taxon>Eutetramitia</taxon>
        <taxon>Vahlkampfiidae</taxon>
        <taxon>Naegleria</taxon>
    </lineage>
</organism>
<accession>A0A6A5BS56</accession>